<comment type="caution">
    <text evidence="4">The sequence shown here is derived from an EMBL/GenBank/DDBJ whole genome shotgun (WGS) entry which is preliminary data.</text>
</comment>
<evidence type="ECO:0000256" key="1">
    <source>
        <dbReference type="ARBA" id="ARBA00022679"/>
    </source>
</evidence>
<gene>
    <name evidence="4" type="ORF">J2S39_002145</name>
</gene>
<keyword evidence="2 4" id="KW-0012">Acyltransferase</keyword>
<dbReference type="PANTHER" id="PTHR10434">
    <property type="entry name" value="1-ACYL-SN-GLYCEROL-3-PHOSPHATE ACYLTRANSFERASE"/>
    <property type="match status" value="1"/>
</dbReference>
<protein>
    <submittedName>
        <fullName evidence="4">1-acyl-sn-glycerol-3-phosphate acyltransferase</fullName>
    </submittedName>
</protein>
<evidence type="ECO:0000256" key="2">
    <source>
        <dbReference type="ARBA" id="ARBA00023315"/>
    </source>
</evidence>
<evidence type="ECO:0000313" key="4">
    <source>
        <dbReference type="EMBL" id="MDR7330469.1"/>
    </source>
</evidence>
<keyword evidence="5" id="KW-1185">Reference proteome</keyword>
<sequence length="246" mass="26837">MRYRIAGGQFRVPADLPEVDNHPVESGERFYNGFVIRVLKAVLRAQGIAVTVVGAEHLPATGGALLAMNHTGYYDFIFGEIPGHVRGRRLVRFMAKKEVFDTPVVGAIMKSMDHASVDRDKGASSVEEAIRRLRDGQIVGIFPEATISRSFELKEFKTGAARIAAGAGVPLIPMVTWGSQRIWTKGRKKHLGRSNVPVFIHVGAPVDTSGTPEEATARLKSVMSELLADARAAYDAEYGPFEDGLY</sequence>
<dbReference type="SUPFAM" id="SSF69593">
    <property type="entry name" value="Glycerol-3-phosphate (1)-acyltransferase"/>
    <property type="match status" value="1"/>
</dbReference>
<accession>A0ABU1ZZU7</accession>
<evidence type="ECO:0000313" key="5">
    <source>
        <dbReference type="Proteomes" id="UP001180840"/>
    </source>
</evidence>
<feature type="domain" description="Phospholipid/glycerol acyltransferase" evidence="3">
    <location>
        <begin position="64"/>
        <end position="179"/>
    </location>
</feature>
<proteinExistence type="predicted"/>
<organism evidence="4 5">
    <name type="scientific">Corynebacterium guangdongense</name>
    <dbReference type="NCBI Taxonomy" id="1783348"/>
    <lineage>
        <taxon>Bacteria</taxon>
        <taxon>Bacillati</taxon>
        <taxon>Actinomycetota</taxon>
        <taxon>Actinomycetes</taxon>
        <taxon>Mycobacteriales</taxon>
        <taxon>Corynebacteriaceae</taxon>
        <taxon>Corynebacterium</taxon>
    </lineage>
</organism>
<dbReference type="PANTHER" id="PTHR10434:SF55">
    <property type="entry name" value="POSSIBLE ACYLTRANSFERASE"/>
    <property type="match status" value="1"/>
</dbReference>
<dbReference type="Proteomes" id="UP001180840">
    <property type="component" value="Unassembled WGS sequence"/>
</dbReference>
<keyword evidence="1" id="KW-0808">Transferase</keyword>
<name>A0ABU1ZZU7_9CORY</name>
<dbReference type="SMART" id="SM00563">
    <property type="entry name" value="PlsC"/>
    <property type="match status" value="1"/>
</dbReference>
<dbReference type="CDD" id="cd07989">
    <property type="entry name" value="LPLAT_AGPAT-like"/>
    <property type="match status" value="1"/>
</dbReference>
<dbReference type="InterPro" id="IPR002123">
    <property type="entry name" value="Plipid/glycerol_acylTrfase"/>
</dbReference>
<dbReference type="Pfam" id="PF01553">
    <property type="entry name" value="Acyltransferase"/>
    <property type="match status" value="1"/>
</dbReference>
<evidence type="ECO:0000259" key="3">
    <source>
        <dbReference type="SMART" id="SM00563"/>
    </source>
</evidence>
<dbReference type="EMBL" id="JAVDXZ010000001">
    <property type="protein sequence ID" value="MDR7330469.1"/>
    <property type="molecule type" value="Genomic_DNA"/>
</dbReference>
<reference evidence="4" key="1">
    <citation type="submission" date="2023-07" db="EMBL/GenBank/DDBJ databases">
        <title>Sequencing the genomes of 1000 actinobacteria strains.</title>
        <authorList>
            <person name="Klenk H.-P."/>
        </authorList>
    </citation>
    <scope>NUCLEOTIDE SEQUENCE</scope>
    <source>
        <strain evidence="4">DSM 107476</strain>
    </source>
</reference>
<dbReference type="GO" id="GO:0016746">
    <property type="term" value="F:acyltransferase activity"/>
    <property type="evidence" value="ECO:0007669"/>
    <property type="project" value="UniProtKB-KW"/>
</dbReference>